<comment type="subcellular location">
    <subcellularLocation>
        <location evidence="1">Membrane</location>
    </subcellularLocation>
</comment>
<dbReference type="InterPro" id="IPR036259">
    <property type="entry name" value="MFS_trans_sf"/>
</dbReference>
<gene>
    <name evidence="5" type="ORF">PIB30_034310</name>
</gene>
<dbReference type="InterPro" id="IPR005828">
    <property type="entry name" value="MFS_sugar_transport-like"/>
</dbReference>
<name>A0ABU6RCY8_9FABA</name>
<comment type="caution">
    <text evidence="5">The sequence shown here is derived from an EMBL/GenBank/DDBJ whole genome shotgun (WGS) entry which is preliminary data.</text>
</comment>
<keyword evidence="3" id="KW-1133">Transmembrane helix</keyword>
<evidence type="ECO:0000256" key="2">
    <source>
        <dbReference type="ARBA" id="ARBA00022692"/>
    </source>
</evidence>
<evidence type="ECO:0000313" key="6">
    <source>
        <dbReference type="Proteomes" id="UP001341840"/>
    </source>
</evidence>
<keyword evidence="4" id="KW-0472">Membrane</keyword>
<keyword evidence="6" id="KW-1185">Reference proteome</keyword>
<evidence type="ECO:0000256" key="4">
    <source>
        <dbReference type="ARBA" id="ARBA00023136"/>
    </source>
</evidence>
<protein>
    <submittedName>
        <fullName evidence="5">Uncharacterized protein</fullName>
    </submittedName>
</protein>
<evidence type="ECO:0000256" key="1">
    <source>
        <dbReference type="ARBA" id="ARBA00004370"/>
    </source>
</evidence>
<dbReference type="EMBL" id="JASCZI010030367">
    <property type="protein sequence ID" value="MED6121886.1"/>
    <property type="molecule type" value="Genomic_DNA"/>
</dbReference>
<organism evidence="5 6">
    <name type="scientific">Stylosanthes scabra</name>
    <dbReference type="NCBI Taxonomy" id="79078"/>
    <lineage>
        <taxon>Eukaryota</taxon>
        <taxon>Viridiplantae</taxon>
        <taxon>Streptophyta</taxon>
        <taxon>Embryophyta</taxon>
        <taxon>Tracheophyta</taxon>
        <taxon>Spermatophyta</taxon>
        <taxon>Magnoliopsida</taxon>
        <taxon>eudicotyledons</taxon>
        <taxon>Gunneridae</taxon>
        <taxon>Pentapetalae</taxon>
        <taxon>rosids</taxon>
        <taxon>fabids</taxon>
        <taxon>Fabales</taxon>
        <taxon>Fabaceae</taxon>
        <taxon>Papilionoideae</taxon>
        <taxon>50 kb inversion clade</taxon>
        <taxon>dalbergioids sensu lato</taxon>
        <taxon>Dalbergieae</taxon>
        <taxon>Pterocarpus clade</taxon>
        <taxon>Stylosanthes</taxon>
    </lineage>
</organism>
<keyword evidence="2" id="KW-0812">Transmembrane</keyword>
<evidence type="ECO:0000313" key="5">
    <source>
        <dbReference type="EMBL" id="MED6121886.1"/>
    </source>
</evidence>
<proteinExistence type="predicted"/>
<dbReference type="Proteomes" id="UP001341840">
    <property type="component" value="Unassembled WGS sequence"/>
</dbReference>
<sequence>MLVLQYQCLGIGLLVLQQLSGTNVVLFYSSTIFANAGISSSNAATVGLGTIQGFRLDTKLRVYSSM</sequence>
<evidence type="ECO:0000256" key="3">
    <source>
        <dbReference type="ARBA" id="ARBA00022989"/>
    </source>
</evidence>
<accession>A0ABU6RCY8</accession>
<dbReference type="Gene3D" id="1.20.1250.20">
    <property type="entry name" value="MFS general substrate transporter like domains"/>
    <property type="match status" value="1"/>
</dbReference>
<dbReference type="Pfam" id="PF00083">
    <property type="entry name" value="Sugar_tr"/>
    <property type="match status" value="1"/>
</dbReference>
<reference evidence="5 6" key="1">
    <citation type="journal article" date="2023" name="Plants (Basel)">
        <title>Bridging the Gap: Combining Genomics and Transcriptomics Approaches to Understand Stylosanthes scabra, an Orphan Legume from the Brazilian Caatinga.</title>
        <authorList>
            <person name="Ferreira-Neto J.R.C."/>
            <person name="da Silva M.D."/>
            <person name="Binneck E."/>
            <person name="de Melo N.F."/>
            <person name="da Silva R.H."/>
            <person name="de Melo A.L.T.M."/>
            <person name="Pandolfi V."/>
            <person name="Bustamante F.O."/>
            <person name="Brasileiro-Vidal A.C."/>
            <person name="Benko-Iseppon A.M."/>
        </authorList>
    </citation>
    <scope>NUCLEOTIDE SEQUENCE [LARGE SCALE GENOMIC DNA]</scope>
    <source>
        <tissue evidence="5">Leaves</tissue>
    </source>
</reference>